<sequence length="150" mass="17579">MLNLFVANNRKASRCEIGIPDMRHRGTMKFAENKYKKMQKTIKLGYLLGLVDDDDDNSNIPSEITLDNVKIMNDNISQDFKINDMMRRESAIAEDYWRQIFKQNKSDRIEIALANIEQKIDRFIPFRNDNKHIIGINDQSKQKLNVESDV</sequence>
<reference evidence="1" key="1">
    <citation type="submission" date="2021-02" db="EMBL/GenBank/DDBJ databases">
        <authorList>
            <person name="Nowell W R."/>
        </authorList>
    </citation>
    <scope>NUCLEOTIDE SEQUENCE</scope>
</reference>
<evidence type="ECO:0000313" key="2">
    <source>
        <dbReference type="Proteomes" id="UP000663860"/>
    </source>
</evidence>
<protein>
    <submittedName>
        <fullName evidence="1">Uncharacterized protein</fullName>
    </submittedName>
</protein>
<dbReference type="Proteomes" id="UP000663860">
    <property type="component" value="Unassembled WGS sequence"/>
</dbReference>
<accession>A0A815C260</accession>
<gene>
    <name evidence="1" type="ORF">IZO911_LOCUS32629</name>
</gene>
<name>A0A815C260_9BILA</name>
<organism evidence="1 2">
    <name type="scientific">Adineta steineri</name>
    <dbReference type="NCBI Taxonomy" id="433720"/>
    <lineage>
        <taxon>Eukaryota</taxon>
        <taxon>Metazoa</taxon>
        <taxon>Spiralia</taxon>
        <taxon>Gnathifera</taxon>
        <taxon>Rotifera</taxon>
        <taxon>Eurotatoria</taxon>
        <taxon>Bdelloidea</taxon>
        <taxon>Adinetida</taxon>
        <taxon>Adinetidae</taxon>
        <taxon>Adineta</taxon>
    </lineage>
</organism>
<comment type="caution">
    <text evidence="1">The sequence shown here is derived from an EMBL/GenBank/DDBJ whole genome shotgun (WGS) entry which is preliminary data.</text>
</comment>
<proteinExistence type="predicted"/>
<dbReference type="EMBL" id="CAJNOE010000571">
    <property type="protein sequence ID" value="CAF1274782.1"/>
    <property type="molecule type" value="Genomic_DNA"/>
</dbReference>
<dbReference type="AlphaFoldDB" id="A0A815C260"/>
<evidence type="ECO:0000313" key="1">
    <source>
        <dbReference type="EMBL" id="CAF1274782.1"/>
    </source>
</evidence>